<dbReference type="InterPro" id="IPR016898">
    <property type="entry name" value="Polyphosphate_phosphotransfera"/>
</dbReference>
<keyword evidence="2" id="KW-0808">Transferase</keyword>
<protein>
    <submittedName>
        <fullName evidence="5">Polyphosphate kinase</fullName>
    </submittedName>
</protein>
<dbReference type="Gene3D" id="3.40.50.300">
    <property type="entry name" value="P-loop containing nucleotide triphosphate hydrolases"/>
    <property type="match status" value="1"/>
</dbReference>
<dbReference type="OrthoDB" id="9775224at2"/>
<keyword evidence="3 5" id="KW-0418">Kinase</keyword>
<dbReference type="AlphaFoldDB" id="A0A2A5JTA9"/>
<accession>A0A2A5JTA9</accession>
<reference evidence="6" key="1">
    <citation type="journal article" date="2019" name="Genome Announc.">
        <title>Draft Genome Sequence of Pseudoalteromonas piscicida Strain 36Y ROTHPW, an Hypersaline Seawater Isolate from the South Coast of Sonora, Mexico.</title>
        <authorList>
            <person name="Sanchez-Diaz R."/>
            <person name="Molina-Garza Z.J."/>
            <person name="Cruz-Suarez L.E."/>
            <person name="Selvin J."/>
            <person name="Kiran G.S."/>
            <person name="Ibarra-Gamez J.C."/>
            <person name="Gomez-Gil B."/>
            <person name="Galaviz-Silva L."/>
        </authorList>
    </citation>
    <scope>NUCLEOTIDE SEQUENCE [LARGE SCALE GENOMIC DNA]</scope>
    <source>
        <strain evidence="6">36Y_RITHPW</strain>
    </source>
</reference>
<evidence type="ECO:0000256" key="2">
    <source>
        <dbReference type="ARBA" id="ARBA00022679"/>
    </source>
</evidence>
<comment type="similarity">
    <text evidence="1">Belongs to the polyphosphate kinase 2 (PPK2) family. Class I subfamily.</text>
</comment>
<proteinExistence type="inferred from homology"/>
<name>A0A2A5JTA9_PSEO7</name>
<dbReference type="PIRSF" id="PIRSF028756">
    <property type="entry name" value="PPK2_prd"/>
    <property type="match status" value="1"/>
</dbReference>
<sequence length="276" mass="32438">MTSYVSEFNTLNRGLSVKPPVTHPAMDSKKHYKRELKYWQTQLQHVQQAYFHQGKRAILVFEGWDAAGKGGAIRRMTEKLDPRGFKVFPIAKPDPEEQGRHYLYRFQTKLPPLGTMTILDRSYYGRVLVERVEGFASEHEWLRAYQEINEFERLLVDDNVRIVKVFLHISEDEQLKRFTERLNNPYKRWKLTEEDIRNRKKRQEYEQAIDDMFAKTDTNLAPWHVILGEHKWYARVQVLKTVVNALSDGVDISPPPIDKAVVKLAKSQLGIVQKED</sequence>
<feature type="domain" description="Polyphosphate kinase-2-related" evidence="4">
    <location>
        <begin position="28"/>
        <end position="247"/>
    </location>
</feature>
<dbReference type="PANTHER" id="PTHR34383">
    <property type="entry name" value="POLYPHOSPHATE:AMP PHOSPHOTRANSFERASE-RELATED"/>
    <property type="match status" value="1"/>
</dbReference>
<dbReference type="PANTHER" id="PTHR34383:SF3">
    <property type="entry name" value="POLYPHOSPHATE:AMP PHOSPHOTRANSFERASE"/>
    <property type="match status" value="1"/>
</dbReference>
<dbReference type="RefSeq" id="WP_099641150.1">
    <property type="nucleotide sequence ID" value="NZ_JAQPZX010000015.1"/>
</dbReference>
<dbReference type="GO" id="GO:0008976">
    <property type="term" value="F:polyphosphate kinase activity"/>
    <property type="evidence" value="ECO:0007669"/>
    <property type="project" value="InterPro"/>
</dbReference>
<evidence type="ECO:0000313" key="6">
    <source>
        <dbReference type="Proteomes" id="UP000228621"/>
    </source>
</evidence>
<evidence type="ECO:0000256" key="1">
    <source>
        <dbReference type="ARBA" id="ARBA00009924"/>
    </source>
</evidence>
<dbReference type="InterPro" id="IPR022488">
    <property type="entry name" value="PPK2-related"/>
</dbReference>
<gene>
    <name evidence="5" type="ORF">CEX98_05700</name>
</gene>
<dbReference type="SUPFAM" id="SSF52540">
    <property type="entry name" value="P-loop containing nucleoside triphosphate hydrolases"/>
    <property type="match status" value="1"/>
</dbReference>
<organism evidence="5 6">
    <name type="scientific">Pseudoalteromonas piscicida</name>
    <dbReference type="NCBI Taxonomy" id="43662"/>
    <lineage>
        <taxon>Bacteria</taxon>
        <taxon>Pseudomonadati</taxon>
        <taxon>Pseudomonadota</taxon>
        <taxon>Gammaproteobacteria</taxon>
        <taxon>Alteromonadales</taxon>
        <taxon>Pseudoalteromonadaceae</taxon>
        <taxon>Pseudoalteromonas</taxon>
    </lineage>
</organism>
<evidence type="ECO:0000259" key="4">
    <source>
        <dbReference type="Pfam" id="PF03976"/>
    </source>
</evidence>
<dbReference type="Proteomes" id="UP000228621">
    <property type="component" value="Unassembled WGS sequence"/>
</dbReference>
<dbReference type="EMBL" id="NKHF01000025">
    <property type="protein sequence ID" value="PCK32712.1"/>
    <property type="molecule type" value="Genomic_DNA"/>
</dbReference>
<comment type="caution">
    <text evidence="5">The sequence shown here is derived from an EMBL/GenBank/DDBJ whole genome shotgun (WGS) entry which is preliminary data.</text>
</comment>
<evidence type="ECO:0000313" key="5">
    <source>
        <dbReference type="EMBL" id="PCK32712.1"/>
    </source>
</evidence>
<dbReference type="Pfam" id="PF03976">
    <property type="entry name" value="PPK2"/>
    <property type="match status" value="1"/>
</dbReference>
<keyword evidence="6" id="KW-1185">Reference proteome</keyword>
<evidence type="ECO:0000256" key="3">
    <source>
        <dbReference type="ARBA" id="ARBA00022777"/>
    </source>
</evidence>
<dbReference type="InterPro" id="IPR027417">
    <property type="entry name" value="P-loop_NTPase"/>
</dbReference>